<reference evidence="1" key="1">
    <citation type="submission" date="2014-08" db="EMBL/GenBank/DDBJ databases">
        <authorList>
            <person name="Sharma Rahul"/>
            <person name="Thines Marco"/>
        </authorList>
    </citation>
    <scope>NUCLEOTIDE SEQUENCE</scope>
</reference>
<proteinExistence type="predicted"/>
<organism evidence="1">
    <name type="scientific">Phaffia rhodozyma</name>
    <name type="common">Yeast</name>
    <name type="synonym">Xanthophyllomyces dendrorhous</name>
    <dbReference type="NCBI Taxonomy" id="264483"/>
    <lineage>
        <taxon>Eukaryota</taxon>
        <taxon>Fungi</taxon>
        <taxon>Dikarya</taxon>
        <taxon>Basidiomycota</taxon>
        <taxon>Agaricomycotina</taxon>
        <taxon>Tremellomycetes</taxon>
        <taxon>Cystofilobasidiales</taxon>
        <taxon>Mrakiaceae</taxon>
        <taxon>Phaffia</taxon>
    </lineage>
</organism>
<dbReference type="AlphaFoldDB" id="A0A0F7SI09"/>
<protein>
    <submittedName>
        <fullName evidence="1">Uncharacterized protein</fullName>
    </submittedName>
</protein>
<name>A0A0F7SI09_PHARH</name>
<accession>A0A0F7SI09</accession>
<sequence>MFSKSNQNVPATVDNILEQIPAFNLLVVDPSSTFTTDTLPVLLQSVFGINDLHISPQSDIAAFVKSPTNIRITISSTTSTAKASQYIHSNSNLPLGQRVHAVWFFSPPDLFESEMKLLAQDLKLITVPTLVLVAASDSDFRNWSIALRHQGVERPLLNINTSDPSSLAVLSKRTETALVDKPELRLLWVAAQRISRDEKINTSIVKGMKLFLVAVGASAQPIPFVGGATGVTALGLLQRDIVDIYNFQDPGRVLFGKLLGNLFFEVATALPVKWLVSAVGLSTISGLWESSASARSIMMAIADLVLVLDALLLHTQYLSPTSKKITAEEVQKIIKRYEQGPPTIGSGLIPSFLPGSKRLVDQPGSGSPLFSRSLVHQALGKDNIGTFNVWKSFQRQEAQKFLTEVIEKHRFRG</sequence>
<evidence type="ECO:0000313" key="1">
    <source>
        <dbReference type="EMBL" id="CDZ97353.1"/>
    </source>
</evidence>
<dbReference type="EMBL" id="LN483167">
    <property type="protein sequence ID" value="CDZ97353.1"/>
    <property type="molecule type" value="Genomic_DNA"/>
</dbReference>